<evidence type="ECO:0000256" key="1">
    <source>
        <dbReference type="ARBA" id="ARBA00023015"/>
    </source>
</evidence>
<evidence type="ECO:0000313" key="8">
    <source>
        <dbReference type="Proteomes" id="UP000654345"/>
    </source>
</evidence>
<dbReference type="Proteomes" id="UP000654345">
    <property type="component" value="Unassembled WGS sequence"/>
</dbReference>
<dbReference type="InterPro" id="IPR009057">
    <property type="entry name" value="Homeodomain-like_sf"/>
</dbReference>
<evidence type="ECO:0000256" key="3">
    <source>
        <dbReference type="ARBA" id="ARBA00023163"/>
    </source>
</evidence>
<dbReference type="PANTHER" id="PTHR30055:SF234">
    <property type="entry name" value="HTH-TYPE TRANSCRIPTIONAL REGULATOR BETI"/>
    <property type="match status" value="1"/>
</dbReference>
<feature type="DNA-binding region" description="H-T-H motif" evidence="4">
    <location>
        <begin position="42"/>
        <end position="61"/>
    </location>
</feature>
<evidence type="ECO:0000256" key="5">
    <source>
        <dbReference type="SAM" id="MobiDB-lite"/>
    </source>
</evidence>
<dbReference type="Gene3D" id="1.10.357.10">
    <property type="entry name" value="Tetracycline Repressor, domain 2"/>
    <property type="match status" value="1"/>
</dbReference>
<keyword evidence="8" id="KW-1185">Reference proteome</keyword>
<protein>
    <submittedName>
        <fullName evidence="7">TetR family transcriptional regulator</fullName>
    </submittedName>
</protein>
<organism evidence="7 8">
    <name type="scientific">Ktedonobacter robiniae</name>
    <dbReference type="NCBI Taxonomy" id="2778365"/>
    <lineage>
        <taxon>Bacteria</taxon>
        <taxon>Bacillati</taxon>
        <taxon>Chloroflexota</taxon>
        <taxon>Ktedonobacteria</taxon>
        <taxon>Ktedonobacterales</taxon>
        <taxon>Ktedonobacteraceae</taxon>
        <taxon>Ktedonobacter</taxon>
    </lineage>
</organism>
<evidence type="ECO:0000256" key="4">
    <source>
        <dbReference type="PROSITE-ProRule" id="PRU00335"/>
    </source>
</evidence>
<dbReference type="InterPro" id="IPR050109">
    <property type="entry name" value="HTH-type_TetR-like_transc_reg"/>
</dbReference>
<dbReference type="InterPro" id="IPR001647">
    <property type="entry name" value="HTH_TetR"/>
</dbReference>
<accession>A0ABQ3UXU9</accession>
<dbReference type="SUPFAM" id="SSF46689">
    <property type="entry name" value="Homeodomain-like"/>
    <property type="match status" value="1"/>
</dbReference>
<dbReference type="PRINTS" id="PR00455">
    <property type="entry name" value="HTHTETR"/>
</dbReference>
<sequence length="244" mass="27609">MPSLDEREQERGEERSRRQARADRILDAAKELLQRWGYKKTTIDDIAKQANVAKGTIYLHWKTREVLFEALLVREWLSVLADLRKRLANDPTGVMLSSLTRNLVLIAVDNSLFRAVLLRDTETLGDLIHSGAGQNLVQIRLGTSMPYLELLHANGLLRSDIDMETQIKMISAINIGFFVADRFLPPGSRLAPEELAEALALTLHRTFEPEGPPAPEALDKAMHIFNQLLDQFANAIARQYKEIE</sequence>
<dbReference type="PROSITE" id="PS50977">
    <property type="entry name" value="HTH_TETR_2"/>
    <property type="match status" value="1"/>
</dbReference>
<name>A0ABQ3UXU9_9CHLR</name>
<keyword evidence="1" id="KW-0805">Transcription regulation</keyword>
<keyword evidence="3" id="KW-0804">Transcription</keyword>
<dbReference type="Pfam" id="PF00440">
    <property type="entry name" value="TetR_N"/>
    <property type="match status" value="1"/>
</dbReference>
<proteinExistence type="predicted"/>
<evidence type="ECO:0000256" key="2">
    <source>
        <dbReference type="ARBA" id="ARBA00023125"/>
    </source>
</evidence>
<dbReference type="PANTHER" id="PTHR30055">
    <property type="entry name" value="HTH-TYPE TRANSCRIPTIONAL REGULATOR RUTR"/>
    <property type="match status" value="1"/>
</dbReference>
<feature type="region of interest" description="Disordered" evidence="5">
    <location>
        <begin position="1"/>
        <end position="20"/>
    </location>
</feature>
<dbReference type="RefSeq" id="WP_201373788.1">
    <property type="nucleotide sequence ID" value="NZ_BNJG01000002.1"/>
</dbReference>
<comment type="caution">
    <text evidence="7">The sequence shown here is derived from an EMBL/GenBank/DDBJ whole genome shotgun (WGS) entry which is preliminary data.</text>
</comment>
<reference evidence="7 8" key="1">
    <citation type="journal article" date="2021" name="Int. J. Syst. Evol. Microbiol.">
        <title>Reticulibacter mediterranei gen. nov., sp. nov., within the new family Reticulibacteraceae fam. nov., and Ktedonospora formicarum gen. nov., sp. nov., Ktedonobacter robiniae sp. nov., Dictyobacter formicarum sp. nov. and Dictyobacter arantiisoli sp. nov., belonging to the class Ktedonobacteria.</title>
        <authorList>
            <person name="Yabe S."/>
            <person name="Zheng Y."/>
            <person name="Wang C.M."/>
            <person name="Sakai Y."/>
            <person name="Abe K."/>
            <person name="Yokota A."/>
            <person name="Donadio S."/>
            <person name="Cavaletti L."/>
            <person name="Monciardini P."/>
        </authorList>
    </citation>
    <scope>NUCLEOTIDE SEQUENCE [LARGE SCALE GENOMIC DNA]</scope>
    <source>
        <strain evidence="7 8">SOSP1-30</strain>
    </source>
</reference>
<dbReference type="EMBL" id="BNJG01000002">
    <property type="protein sequence ID" value="GHO57377.1"/>
    <property type="molecule type" value="Genomic_DNA"/>
</dbReference>
<evidence type="ECO:0000313" key="7">
    <source>
        <dbReference type="EMBL" id="GHO57377.1"/>
    </source>
</evidence>
<feature type="domain" description="HTH tetR-type" evidence="6">
    <location>
        <begin position="19"/>
        <end position="79"/>
    </location>
</feature>
<gene>
    <name evidence="7" type="ORF">KSB_58520</name>
</gene>
<keyword evidence="2 4" id="KW-0238">DNA-binding</keyword>
<evidence type="ECO:0000259" key="6">
    <source>
        <dbReference type="PROSITE" id="PS50977"/>
    </source>
</evidence>